<feature type="compositionally biased region" description="Basic and acidic residues" evidence="8">
    <location>
        <begin position="791"/>
        <end position="803"/>
    </location>
</feature>
<feature type="region of interest" description="Disordered" evidence="8">
    <location>
        <begin position="112"/>
        <end position="138"/>
    </location>
</feature>
<dbReference type="InterPro" id="IPR001752">
    <property type="entry name" value="Kinesin_motor_dom"/>
</dbReference>
<evidence type="ECO:0000256" key="4">
    <source>
        <dbReference type="ARBA" id="ARBA00023054"/>
    </source>
</evidence>
<comment type="subcellular location">
    <subcellularLocation>
        <location evidence="1">Cytoplasm</location>
        <location evidence="1">Cytoskeleton</location>
        <location evidence="1">Spindle</location>
    </subcellularLocation>
</comment>
<evidence type="ECO:0000256" key="5">
    <source>
        <dbReference type="ARBA" id="ARBA00023175"/>
    </source>
</evidence>
<comment type="similarity">
    <text evidence="7">Belongs to the TRAFAC class myosin-kinesin ATPase superfamily. Kinesin family.</text>
</comment>
<dbReference type="PANTHER" id="PTHR47970:SF29">
    <property type="entry name" value="KINESIN FAMILY MEMBER 20B"/>
    <property type="match status" value="1"/>
</dbReference>
<dbReference type="SMART" id="SM00129">
    <property type="entry name" value="KISc"/>
    <property type="match status" value="1"/>
</dbReference>
<keyword evidence="7" id="KW-0067">ATP-binding</keyword>
<keyword evidence="5 7" id="KW-0505">Motor protein</keyword>
<evidence type="ECO:0000256" key="2">
    <source>
        <dbReference type="ARBA" id="ARBA00022490"/>
    </source>
</evidence>
<dbReference type="GO" id="GO:0005524">
    <property type="term" value="F:ATP binding"/>
    <property type="evidence" value="ECO:0007669"/>
    <property type="project" value="UniProtKB-UniRule"/>
</dbReference>
<organism evidence="10 11">
    <name type="scientific">Parnassius apollo</name>
    <name type="common">Apollo butterfly</name>
    <name type="synonym">Papilio apollo</name>
    <dbReference type="NCBI Taxonomy" id="110799"/>
    <lineage>
        <taxon>Eukaryota</taxon>
        <taxon>Metazoa</taxon>
        <taxon>Ecdysozoa</taxon>
        <taxon>Arthropoda</taxon>
        <taxon>Hexapoda</taxon>
        <taxon>Insecta</taxon>
        <taxon>Pterygota</taxon>
        <taxon>Neoptera</taxon>
        <taxon>Endopterygota</taxon>
        <taxon>Lepidoptera</taxon>
        <taxon>Glossata</taxon>
        <taxon>Ditrysia</taxon>
        <taxon>Papilionoidea</taxon>
        <taxon>Papilionidae</taxon>
        <taxon>Parnassiinae</taxon>
        <taxon>Parnassini</taxon>
        <taxon>Parnassius</taxon>
        <taxon>Parnassius</taxon>
    </lineage>
</organism>
<keyword evidence="11" id="KW-1185">Reference proteome</keyword>
<evidence type="ECO:0000256" key="8">
    <source>
        <dbReference type="SAM" id="MobiDB-lite"/>
    </source>
</evidence>
<dbReference type="GO" id="GO:0090307">
    <property type="term" value="P:mitotic spindle assembly"/>
    <property type="evidence" value="ECO:0007669"/>
    <property type="project" value="TreeGrafter"/>
</dbReference>
<keyword evidence="7" id="KW-0547">Nucleotide-binding</keyword>
<feature type="compositionally biased region" description="Basic and acidic residues" evidence="8">
    <location>
        <begin position="1427"/>
        <end position="1440"/>
    </location>
</feature>
<feature type="region of interest" description="Disordered" evidence="8">
    <location>
        <begin position="791"/>
        <end position="827"/>
    </location>
</feature>
<evidence type="ECO:0000256" key="7">
    <source>
        <dbReference type="PROSITE-ProRule" id="PRU00283"/>
    </source>
</evidence>
<gene>
    <name evidence="10" type="ORF">PAPOLLO_LOCUS8951</name>
</gene>
<keyword evidence="4" id="KW-0175">Coiled coil</keyword>
<dbReference type="GO" id="GO:0051231">
    <property type="term" value="P:spindle elongation"/>
    <property type="evidence" value="ECO:0007669"/>
    <property type="project" value="TreeGrafter"/>
</dbReference>
<feature type="compositionally biased region" description="Acidic residues" evidence="8">
    <location>
        <begin position="810"/>
        <end position="823"/>
    </location>
</feature>
<name>A0A8S3WQ89_PARAO</name>
<proteinExistence type="inferred from homology"/>
<feature type="region of interest" description="Disordered" evidence="8">
    <location>
        <begin position="1504"/>
        <end position="1540"/>
    </location>
</feature>
<dbReference type="EMBL" id="CAJQZP010000644">
    <property type="protein sequence ID" value="CAG4974624.1"/>
    <property type="molecule type" value="Genomic_DNA"/>
</dbReference>
<dbReference type="GO" id="GO:0072686">
    <property type="term" value="C:mitotic spindle"/>
    <property type="evidence" value="ECO:0007669"/>
    <property type="project" value="TreeGrafter"/>
</dbReference>
<feature type="domain" description="Kinesin motor" evidence="9">
    <location>
        <begin position="187"/>
        <end position="626"/>
    </location>
</feature>
<dbReference type="PROSITE" id="PS50067">
    <property type="entry name" value="KINESIN_MOTOR_2"/>
    <property type="match status" value="1"/>
</dbReference>
<comment type="caution">
    <text evidence="10">The sequence shown here is derived from an EMBL/GenBank/DDBJ whole genome shotgun (WGS) entry which is preliminary data.</text>
</comment>
<sequence length="1540" mass="174899">MLRGGTRFKQSPNQNLTSNYVLNEIKETVVLELRKTQANFEEQLIEKINKLLAEQFLALKNEFLEKINMVTTKIQQLEVTLMTKADTYKDAITKNLSLNTISIKAGHKTKTQSQMKAKPVVQNEKPSTSLADSVPDADRTMQKSRSISALAVGDPDSDNLDKDGWVEKGTNLLELFEEDSECEEPELVQVYLRLKPCNIPSNLYEIKSDRCLITSLDTATVGHGRRTQHNVSKMYSFTHIFGPEANQKELFERVVMDNLKKLPEGNSFTLLTYGASGSGKTFTLMGTVAAPGLVPRSLEYVFRVVDAAQRPVYKPADNGAEKLSKAAQDHEMQFVKQMRHVSAPLRDKYRRMSVQLRNDLTTSDMELPRKTKYYVWVSFVEIYNEGIYDLLSTSDRSSASKLVIREDSSGNVYVKGATQVFVRTGEEAYDVMAAGKHNLQVAATGVNAHSSRSHCIFTITMLTQTDVGCRVSSVRLCDLAGCERVRRTQNAGARLAESRAINSSLHVLERCLRTLRRRQRAGRDALVPYRYVPCRVAWCRCTAQDRAINSSLHVLERCLRTLRRRQRAGRDALVPYRESKLTRLLGAGLSGARGEAVSVVVTITPAPECAHETRHVLQLAAVARDIQVNNTVSEYSSLETTHQDTIIAHNPDVLKLRADNERLHFELIQAHARNKELLAAMEERQAETANTMQELVDEAKDLTRQYYEAQIQSLRDEMEEMKEEYEARLCKLASQAPASIEGTPTRALQNKISQLMREIAILEEKLSAEELARARAEEELQHLRACIEERDEKDYDDAQKQNEEVMSVTDSEDDSHEEEEDPFSESLEPTFKKEDINRSRLMRQSLANVNRSTNDDSKVDDTGTDYVIVDINNQTIEKINDTVSLENSGDTLKDIDVINEKTYTGEVEDNVTCEENDKEIDEGLGELSREVDCVKVDKSFKNEEVNTFNSSNRGTYFINNTETVLSSSDAVEEKSKMQTLLRGTYFVRKSQDDSKSENSTQEQENNFSVGQCEVKEKYESTKQKEDIKTNTNVPLAMSDTLVNKILNSLESKSSAHNSNTSLAQFEQLEMAANDFDDEPKRKTFDALTNIKTLKEKRIFFCDNIPEEPSKDFLNIESNKEKKVFFDNLDVNVDNENKRVSGIKNIVYLKNDDVRSPSIVKEETACDFKLSTMKKLFGESLTRQADPISVIQKANILINKSSDSVDVFEGYDSPQIEIAPKSEQDDVENLQKFFKNTVLTDELTKIDVKCMITPEKQVEKEIQTVTKPSKREQDDVENIRKSIENIVLSNELAETCVKSAIKSEKPVEKEIQAVPKPTKDNTFHEEANAKIDNTLEEFETIYKDISEPRATQFDLLVGQDVNITDSNKDTTTEAKESVETKYNLRKRLKSESNDNKRELNDNEVLMKSQEKSARKGNTRRTLRLRRQKYLDNDSSEQERSAKLKDIINLQEEFSDVTMNVPAPKKEVKDIVSPIKIEEEENLPPIEGIQSCPSKSVARSRRKLFTPRAEPLEESLSQVGDSNERVRVPRPSYHRPRARRKL</sequence>
<feature type="compositionally biased region" description="Basic residues" evidence="8">
    <location>
        <begin position="1530"/>
        <end position="1540"/>
    </location>
</feature>
<dbReference type="Pfam" id="PF00225">
    <property type="entry name" value="Kinesin"/>
    <property type="match status" value="2"/>
</dbReference>
<keyword evidence="6" id="KW-0206">Cytoskeleton</keyword>
<dbReference type="GO" id="GO:0008574">
    <property type="term" value="F:plus-end-directed microtubule motor activity"/>
    <property type="evidence" value="ECO:0007669"/>
    <property type="project" value="TreeGrafter"/>
</dbReference>
<protein>
    <submittedName>
        <fullName evidence="10">(apollo) hypothetical protein</fullName>
    </submittedName>
</protein>
<evidence type="ECO:0000313" key="10">
    <source>
        <dbReference type="EMBL" id="CAG4974624.1"/>
    </source>
</evidence>
<accession>A0A8S3WQ89</accession>
<feature type="compositionally biased region" description="Basic residues" evidence="8">
    <location>
        <begin position="1413"/>
        <end position="1426"/>
    </location>
</feature>
<evidence type="ECO:0000259" key="9">
    <source>
        <dbReference type="PROSITE" id="PS50067"/>
    </source>
</evidence>
<reference evidence="10" key="1">
    <citation type="submission" date="2021-04" db="EMBL/GenBank/DDBJ databases">
        <authorList>
            <person name="Tunstrom K."/>
        </authorList>
    </citation>
    <scope>NUCLEOTIDE SEQUENCE</scope>
</reference>
<dbReference type="PANTHER" id="PTHR47970">
    <property type="entry name" value="KINESIN-LIKE PROTEIN KIF11"/>
    <property type="match status" value="1"/>
</dbReference>
<dbReference type="Proteomes" id="UP000691718">
    <property type="component" value="Unassembled WGS sequence"/>
</dbReference>
<dbReference type="GO" id="GO:0007018">
    <property type="term" value="P:microtubule-based movement"/>
    <property type="evidence" value="ECO:0007669"/>
    <property type="project" value="InterPro"/>
</dbReference>
<evidence type="ECO:0000313" key="11">
    <source>
        <dbReference type="Proteomes" id="UP000691718"/>
    </source>
</evidence>
<dbReference type="OrthoDB" id="123929at2759"/>
<feature type="region of interest" description="Disordered" evidence="8">
    <location>
        <begin position="989"/>
        <end position="1013"/>
    </location>
</feature>
<dbReference type="GO" id="GO:0008017">
    <property type="term" value="F:microtubule binding"/>
    <property type="evidence" value="ECO:0007669"/>
    <property type="project" value="InterPro"/>
</dbReference>
<dbReference type="GO" id="GO:0005876">
    <property type="term" value="C:spindle microtubule"/>
    <property type="evidence" value="ECO:0007669"/>
    <property type="project" value="TreeGrafter"/>
</dbReference>
<evidence type="ECO:0000256" key="1">
    <source>
        <dbReference type="ARBA" id="ARBA00004186"/>
    </source>
</evidence>
<dbReference type="InterPro" id="IPR047149">
    <property type="entry name" value="KIF11-like"/>
</dbReference>
<keyword evidence="2" id="KW-0963">Cytoplasm</keyword>
<feature type="region of interest" description="Disordered" evidence="8">
    <location>
        <begin position="1388"/>
        <end position="1440"/>
    </location>
</feature>
<evidence type="ECO:0000256" key="6">
    <source>
        <dbReference type="ARBA" id="ARBA00023212"/>
    </source>
</evidence>
<keyword evidence="3" id="KW-0597">Phosphoprotein</keyword>
<feature type="compositionally biased region" description="Basic and acidic residues" evidence="8">
    <location>
        <begin position="1388"/>
        <end position="1399"/>
    </location>
</feature>
<feature type="binding site" evidence="7">
    <location>
        <begin position="274"/>
        <end position="281"/>
    </location>
    <ligand>
        <name>ATP</name>
        <dbReference type="ChEBI" id="CHEBI:30616"/>
    </ligand>
</feature>
<evidence type="ECO:0000256" key="3">
    <source>
        <dbReference type="ARBA" id="ARBA00022553"/>
    </source>
</evidence>
<feature type="compositionally biased region" description="Polar residues" evidence="8">
    <location>
        <begin position="997"/>
        <end position="1009"/>
    </location>
</feature>